<feature type="non-terminal residue" evidence="2">
    <location>
        <position position="1"/>
    </location>
</feature>
<name>A0A0A9YVI7_LYGHE</name>
<feature type="compositionally biased region" description="Polar residues" evidence="1">
    <location>
        <begin position="34"/>
        <end position="46"/>
    </location>
</feature>
<dbReference type="EMBL" id="GBHO01007998">
    <property type="protein sequence ID" value="JAG35606.1"/>
    <property type="molecule type" value="Transcribed_RNA"/>
</dbReference>
<keyword evidence="2" id="KW-0687">Ribonucleoprotein</keyword>
<keyword evidence="2" id="KW-0689">Ribosomal protein</keyword>
<dbReference type="GO" id="GO:0005840">
    <property type="term" value="C:ribosome"/>
    <property type="evidence" value="ECO:0007669"/>
    <property type="project" value="UniProtKB-KW"/>
</dbReference>
<dbReference type="AlphaFoldDB" id="A0A0A9YVI7"/>
<feature type="region of interest" description="Disordered" evidence="1">
    <location>
        <begin position="1"/>
        <end position="51"/>
    </location>
</feature>
<gene>
    <name evidence="2" type="primary">rplR</name>
    <name evidence="2" type="ORF">CM83_105682</name>
</gene>
<evidence type="ECO:0000256" key="1">
    <source>
        <dbReference type="SAM" id="MobiDB-lite"/>
    </source>
</evidence>
<accession>A0A0A9YVI7</accession>
<protein>
    <submittedName>
        <fullName evidence="2">50S ribosomal protein L18</fullName>
    </submittedName>
</protein>
<organism evidence="2">
    <name type="scientific">Lygus hesperus</name>
    <name type="common">Western plant bug</name>
    <dbReference type="NCBI Taxonomy" id="30085"/>
    <lineage>
        <taxon>Eukaryota</taxon>
        <taxon>Metazoa</taxon>
        <taxon>Ecdysozoa</taxon>
        <taxon>Arthropoda</taxon>
        <taxon>Hexapoda</taxon>
        <taxon>Insecta</taxon>
        <taxon>Pterygota</taxon>
        <taxon>Neoptera</taxon>
        <taxon>Paraneoptera</taxon>
        <taxon>Hemiptera</taxon>
        <taxon>Heteroptera</taxon>
        <taxon>Panheteroptera</taxon>
        <taxon>Cimicomorpha</taxon>
        <taxon>Miridae</taxon>
        <taxon>Mirini</taxon>
        <taxon>Lygus</taxon>
    </lineage>
</organism>
<feature type="compositionally biased region" description="Basic and acidic residues" evidence="1">
    <location>
        <begin position="1"/>
        <end position="16"/>
    </location>
</feature>
<reference evidence="2" key="1">
    <citation type="journal article" date="2014" name="PLoS ONE">
        <title>Transcriptome-Based Identification of ABC Transporters in the Western Tarnished Plant Bug Lygus hesperus.</title>
        <authorList>
            <person name="Hull J.J."/>
            <person name="Chaney K."/>
            <person name="Geib S.M."/>
            <person name="Fabrick J.A."/>
            <person name="Brent C.S."/>
            <person name="Walsh D."/>
            <person name="Lavine L.C."/>
        </authorList>
    </citation>
    <scope>NUCLEOTIDE SEQUENCE</scope>
</reference>
<sequence>DNLKSRLLREENRKANSDAGAPVAFYSGQKHYPRSQSKFNKGPRQNDSFRKNENNEKLMFCKICKKNNHRPENCYFRNKNHSKNISDKKQVAFCSSSSSHSINPNQPKVTLKAPLISGFFYEIY</sequence>
<reference evidence="2" key="2">
    <citation type="submission" date="2014-07" db="EMBL/GenBank/DDBJ databases">
        <authorList>
            <person name="Hull J."/>
        </authorList>
    </citation>
    <scope>NUCLEOTIDE SEQUENCE</scope>
</reference>
<proteinExistence type="predicted"/>
<evidence type="ECO:0000313" key="2">
    <source>
        <dbReference type="EMBL" id="JAG35606.1"/>
    </source>
</evidence>